<name>A0A9P4Q7Q6_9PEZI</name>
<protein>
    <submittedName>
        <fullName evidence="2">Uncharacterized protein</fullName>
    </submittedName>
</protein>
<dbReference type="EMBL" id="MU003791">
    <property type="protein sequence ID" value="KAF2721329.1"/>
    <property type="molecule type" value="Genomic_DNA"/>
</dbReference>
<dbReference type="Proteomes" id="UP000799441">
    <property type="component" value="Unassembled WGS sequence"/>
</dbReference>
<evidence type="ECO:0000256" key="1">
    <source>
        <dbReference type="SAM" id="MobiDB-lite"/>
    </source>
</evidence>
<accession>A0A9P4Q7Q6</accession>
<sequence length="138" mass="15541">MLPLQPTPVELGKPSRYVRSPTSNNANHPRPTYENTHETRTVSKAGRAPDFHRGKIVIKATFPRPIRAFSHYHFHAPGLPQGAEITAMDGDWSRKTPTRVRRVCMHTYLLTYAPASIKAFLPCRLAPSSSRLENKTPI</sequence>
<evidence type="ECO:0000313" key="2">
    <source>
        <dbReference type="EMBL" id="KAF2721329.1"/>
    </source>
</evidence>
<evidence type="ECO:0000313" key="3">
    <source>
        <dbReference type="Proteomes" id="UP000799441"/>
    </source>
</evidence>
<reference evidence="2" key="1">
    <citation type="journal article" date="2020" name="Stud. Mycol.">
        <title>101 Dothideomycetes genomes: a test case for predicting lifestyles and emergence of pathogens.</title>
        <authorList>
            <person name="Haridas S."/>
            <person name="Albert R."/>
            <person name="Binder M."/>
            <person name="Bloem J."/>
            <person name="Labutti K."/>
            <person name="Salamov A."/>
            <person name="Andreopoulos B."/>
            <person name="Baker S."/>
            <person name="Barry K."/>
            <person name="Bills G."/>
            <person name="Bluhm B."/>
            <person name="Cannon C."/>
            <person name="Castanera R."/>
            <person name="Culley D."/>
            <person name="Daum C."/>
            <person name="Ezra D."/>
            <person name="Gonzalez J."/>
            <person name="Henrissat B."/>
            <person name="Kuo A."/>
            <person name="Liang C."/>
            <person name="Lipzen A."/>
            <person name="Lutzoni F."/>
            <person name="Magnuson J."/>
            <person name="Mondo S."/>
            <person name="Nolan M."/>
            <person name="Ohm R."/>
            <person name="Pangilinan J."/>
            <person name="Park H.-J."/>
            <person name="Ramirez L."/>
            <person name="Alfaro M."/>
            <person name="Sun H."/>
            <person name="Tritt A."/>
            <person name="Yoshinaga Y."/>
            <person name="Zwiers L.-H."/>
            <person name="Turgeon B."/>
            <person name="Goodwin S."/>
            <person name="Spatafora J."/>
            <person name="Crous P."/>
            <person name="Grigoriev I."/>
        </authorList>
    </citation>
    <scope>NUCLEOTIDE SEQUENCE</scope>
    <source>
        <strain evidence="2">CBS 116435</strain>
    </source>
</reference>
<feature type="compositionally biased region" description="Basic and acidic residues" evidence="1">
    <location>
        <begin position="35"/>
        <end position="49"/>
    </location>
</feature>
<dbReference type="AlphaFoldDB" id="A0A9P4Q7Q6"/>
<comment type="caution">
    <text evidence="2">The sequence shown here is derived from an EMBL/GenBank/DDBJ whole genome shotgun (WGS) entry which is preliminary data.</text>
</comment>
<feature type="region of interest" description="Disordered" evidence="1">
    <location>
        <begin position="1"/>
        <end position="49"/>
    </location>
</feature>
<organism evidence="2 3">
    <name type="scientific">Polychaeton citri CBS 116435</name>
    <dbReference type="NCBI Taxonomy" id="1314669"/>
    <lineage>
        <taxon>Eukaryota</taxon>
        <taxon>Fungi</taxon>
        <taxon>Dikarya</taxon>
        <taxon>Ascomycota</taxon>
        <taxon>Pezizomycotina</taxon>
        <taxon>Dothideomycetes</taxon>
        <taxon>Dothideomycetidae</taxon>
        <taxon>Capnodiales</taxon>
        <taxon>Capnodiaceae</taxon>
        <taxon>Polychaeton</taxon>
    </lineage>
</organism>
<gene>
    <name evidence="2" type="ORF">K431DRAFT_72922</name>
</gene>
<keyword evidence="3" id="KW-1185">Reference proteome</keyword>
<proteinExistence type="predicted"/>